<keyword evidence="2" id="KW-1185">Reference proteome</keyword>
<sequence>MAYLKRHVAGLQKVQWLGQEYLFSSGGNEELFAWRVRQLDSAYAGRIAVMCEGVFMDKSPVEDLRILDFDVSALSIDGEVTVAMLVTLAFSNSELKTYSYSAERGFELVCKGMYTGVCLTQVRHLAIEDGDLQVVTASTDGHIALWRGSSAAGYSNNNNRKIDSQKQKQHGTYELTQTLRVHQSSIKSLDMKRLAGGSGRRDYGVVTGGDDNALAITLLKQDAAAATEDSGLADESDTVMRLGFSVELGAVVRRAHAAAITGIAILGASKSAASGSDIICVSVSNDQWVKTWRIREEDGAGSGYDKKIELLGEGYSGVADPGDVVVLDEAEQESDLERRRRVGDSRFMIAGVGIEVWRMK</sequence>
<name>A0ACC1N4B9_9HYPO</name>
<accession>A0ACC1N4B9</accession>
<reference evidence="1" key="1">
    <citation type="submission" date="2022-08" db="EMBL/GenBank/DDBJ databases">
        <title>Genome Sequence of Lecanicillium fungicola.</title>
        <authorList>
            <person name="Buettner E."/>
        </authorList>
    </citation>
    <scope>NUCLEOTIDE SEQUENCE</scope>
    <source>
        <strain evidence="1">Babe33</strain>
    </source>
</reference>
<gene>
    <name evidence="1" type="ORF">NQ176_g6233</name>
</gene>
<evidence type="ECO:0000313" key="2">
    <source>
        <dbReference type="Proteomes" id="UP001143910"/>
    </source>
</evidence>
<dbReference type="EMBL" id="JANJQO010000873">
    <property type="protein sequence ID" value="KAJ2974107.1"/>
    <property type="molecule type" value="Genomic_DNA"/>
</dbReference>
<proteinExistence type="predicted"/>
<organism evidence="1 2">
    <name type="scientific">Zarea fungicola</name>
    <dbReference type="NCBI Taxonomy" id="93591"/>
    <lineage>
        <taxon>Eukaryota</taxon>
        <taxon>Fungi</taxon>
        <taxon>Dikarya</taxon>
        <taxon>Ascomycota</taxon>
        <taxon>Pezizomycotina</taxon>
        <taxon>Sordariomycetes</taxon>
        <taxon>Hypocreomycetidae</taxon>
        <taxon>Hypocreales</taxon>
        <taxon>Cordycipitaceae</taxon>
        <taxon>Zarea</taxon>
    </lineage>
</organism>
<dbReference type="Proteomes" id="UP001143910">
    <property type="component" value="Unassembled WGS sequence"/>
</dbReference>
<comment type="caution">
    <text evidence="1">The sequence shown here is derived from an EMBL/GenBank/DDBJ whole genome shotgun (WGS) entry which is preliminary data.</text>
</comment>
<protein>
    <submittedName>
        <fullName evidence="1">Uncharacterized protein</fullName>
    </submittedName>
</protein>
<evidence type="ECO:0000313" key="1">
    <source>
        <dbReference type="EMBL" id="KAJ2974107.1"/>
    </source>
</evidence>